<keyword evidence="1" id="KW-0812">Transmembrane</keyword>
<feature type="transmembrane region" description="Helical" evidence="1">
    <location>
        <begin position="20"/>
        <end position="39"/>
    </location>
</feature>
<dbReference type="RefSeq" id="WP_006341033.1">
    <property type="nucleotide sequence ID" value="NZ_BAWW01000008.1"/>
</dbReference>
<dbReference type="Proteomes" id="UP000031307">
    <property type="component" value="Unassembled WGS sequence"/>
</dbReference>
<accession>A0A0C1C240</accession>
<dbReference type="PATRIC" id="fig|83552.4.peg.1192"/>
<dbReference type="EMBL" id="JSAM01000071">
    <property type="protein sequence ID" value="KIA77661.1"/>
    <property type="molecule type" value="Genomic_DNA"/>
</dbReference>
<organism evidence="2 3">
    <name type="scientific">Parachlamydia acanthamoebae</name>
    <dbReference type="NCBI Taxonomy" id="83552"/>
    <lineage>
        <taxon>Bacteria</taxon>
        <taxon>Pseudomonadati</taxon>
        <taxon>Chlamydiota</taxon>
        <taxon>Chlamydiia</taxon>
        <taxon>Parachlamydiales</taxon>
        <taxon>Parachlamydiaceae</taxon>
        <taxon>Parachlamydia</taxon>
    </lineage>
</organism>
<evidence type="ECO:0000313" key="2">
    <source>
        <dbReference type="EMBL" id="KIA77661.1"/>
    </source>
</evidence>
<evidence type="ECO:0000313" key="3">
    <source>
        <dbReference type="Proteomes" id="UP000031307"/>
    </source>
</evidence>
<dbReference type="AlphaFoldDB" id="A0A0C1C240"/>
<reference evidence="2 3" key="1">
    <citation type="journal article" date="2014" name="Mol. Biol. Evol.">
        <title>Massive expansion of Ubiquitination-related gene families within the Chlamydiae.</title>
        <authorList>
            <person name="Domman D."/>
            <person name="Collingro A."/>
            <person name="Lagkouvardos I."/>
            <person name="Gehre L."/>
            <person name="Weinmaier T."/>
            <person name="Rattei T."/>
            <person name="Subtil A."/>
            <person name="Horn M."/>
        </authorList>
    </citation>
    <scope>NUCLEOTIDE SEQUENCE [LARGE SCALE GENOMIC DNA]</scope>
    <source>
        <strain evidence="2 3">OEW1</strain>
    </source>
</reference>
<comment type="caution">
    <text evidence="2">The sequence shown here is derived from an EMBL/GenBank/DDBJ whole genome shotgun (WGS) entry which is preliminary data.</text>
</comment>
<evidence type="ECO:0000256" key="1">
    <source>
        <dbReference type="SAM" id="Phobius"/>
    </source>
</evidence>
<keyword evidence="1" id="KW-1133">Transmembrane helix</keyword>
<proteinExistence type="predicted"/>
<protein>
    <submittedName>
        <fullName evidence="2">Uncharacterized protein</fullName>
    </submittedName>
</protein>
<keyword evidence="1" id="KW-0472">Membrane</keyword>
<sequence length="61" mass="7322">MGHHWIMQFKNATRQTQYFILTWVIYMIAIIASTLYAYGRLEFVKSDDYQSSESIKNIENR</sequence>
<gene>
    <name evidence="2" type="ORF">DB43_GB00230</name>
</gene>
<name>A0A0C1C240_9BACT</name>